<dbReference type="SMART" id="SM01019">
    <property type="entry name" value="B3"/>
    <property type="match status" value="2"/>
</dbReference>
<keyword evidence="9" id="KW-1185">Reference proteome</keyword>
<keyword evidence="4" id="KW-0804">Transcription</keyword>
<dbReference type="Pfam" id="PF02362">
    <property type="entry name" value="B3"/>
    <property type="match status" value="2"/>
</dbReference>
<evidence type="ECO:0000256" key="2">
    <source>
        <dbReference type="ARBA" id="ARBA00023015"/>
    </source>
</evidence>
<dbReference type="Proteomes" id="UP001567538">
    <property type="component" value="Unassembled WGS sequence"/>
</dbReference>
<organism evidence="8 9">
    <name type="scientific">Salvia divinorum</name>
    <name type="common">Maria pastora</name>
    <name type="synonym">Diviner's sage</name>
    <dbReference type="NCBI Taxonomy" id="28513"/>
    <lineage>
        <taxon>Eukaryota</taxon>
        <taxon>Viridiplantae</taxon>
        <taxon>Streptophyta</taxon>
        <taxon>Embryophyta</taxon>
        <taxon>Tracheophyta</taxon>
        <taxon>Spermatophyta</taxon>
        <taxon>Magnoliopsida</taxon>
        <taxon>eudicotyledons</taxon>
        <taxon>Gunneridae</taxon>
        <taxon>Pentapetalae</taxon>
        <taxon>asterids</taxon>
        <taxon>lamiids</taxon>
        <taxon>Lamiales</taxon>
        <taxon>Lamiaceae</taxon>
        <taxon>Nepetoideae</taxon>
        <taxon>Mentheae</taxon>
        <taxon>Salviinae</taxon>
        <taxon>Salvia</taxon>
        <taxon>Salvia subgen. Calosphace</taxon>
    </lineage>
</organism>
<dbReference type="SUPFAM" id="SSF101936">
    <property type="entry name" value="DNA-binding pseudobarrel domain"/>
    <property type="match status" value="2"/>
</dbReference>
<reference evidence="8 9" key="1">
    <citation type="submission" date="2024-06" db="EMBL/GenBank/DDBJ databases">
        <title>A chromosome level genome sequence of Diviner's sage (Salvia divinorum).</title>
        <authorList>
            <person name="Ford S.A."/>
            <person name="Ro D.-K."/>
            <person name="Ness R.W."/>
            <person name="Phillips M.A."/>
        </authorList>
    </citation>
    <scope>NUCLEOTIDE SEQUENCE [LARGE SCALE GENOMIC DNA]</scope>
    <source>
        <strain evidence="8">SAF-2024a</strain>
        <tissue evidence="8">Leaf</tissue>
    </source>
</reference>
<dbReference type="EMBL" id="JBEAFC010000003">
    <property type="protein sequence ID" value="KAL1561851.1"/>
    <property type="molecule type" value="Genomic_DNA"/>
</dbReference>
<feature type="region of interest" description="Disordered" evidence="6">
    <location>
        <begin position="125"/>
        <end position="208"/>
    </location>
</feature>
<dbReference type="PANTHER" id="PTHR31920">
    <property type="entry name" value="B3 DOMAIN-CONTAINING"/>
    <property type="match status" value="1"/>
</dbReference>
<feature type="compositionally biased region" description="Basic and acidic residues" evidence="6">
    <location>
        <begin position="166"/>
        <end position="175"/>
    </location>
</feature>
<evidence type="ECO:0000256" key="4">
    <source>
        <dbReference type="ARBA" id="ARBA00023163"/>
    </source>
</evidence>
<dbReference type="AlphaFoldDB" id="A0ABD1I3F2"/>
<feature type="domain" description="TF-B3" evidence="7">
    <location>
        <begin position="16"/>
        <end position="109"/>
    </location>
</feature>
<dbReference type="InterPro" id="IPR015300">
    <property type="entry name" value="DNA-bd_pseudobarrel_sf"/>
</dbReference>
<dbReference type="CDD" id="cd10017">
    <property type="entry name" value="B3_DNA"/>
    <property type="match status" value="1"/>
</dbReference>
<protein>
    <submittedName>
        <fullName evidence="8">B3 domain-containing protein</fullName>
    </submittedName>
</protein>
<feature type="compositionally biased region" description="Polar residues" evidence="6">
    <location>
        <begin position="182"/>
        <end position="194"/>
    </location>
</feature>
<dbReference type="InterPro" id="IPR050655">
    <property type="entry name" value="Plant_B3_domain"/>
</dbReference>
<gene>
    <name evidence="8" type="ORF">AAHA92_04505</name>
</gene>
<evidence type="ECO:0000313" key="8">
    <source>
        <dbReference type="EMBL" id="KAL1561851.1"/>
    </source>
</evidence>
<feature type="compositionally biased region" description="Low complexity" evidence="6">
    <location>
        <begin position="195"/>
        <end position="208"/>
    </location>
</feature>
<evidence type="ECO:0000259" key="7">
    <source>
        <dbReference type="PROSITE" id="PS50863"/>
    </source>
</evidence>
<dbReference type="GO" id="GO:0005634">
    <property type="term" value="C:nucleus"/>
    <property type="evidence" value="ECO:0007669"/>
    <property type="project" value="UniProtKB-SubCell"/>
</dbReference>
<keyword evidence="3" id="KW-0238">DNA-binding</keyword>
<dbReference type="PROSITE" id="PS50863">
    <property type="entry name" value="B3"/>
    <property type="match status" value="2"/>
</dbReference>
<sequence length="297" mass="33613">MARRGRRRSFASVEGAVFFKVYLPNLSSHQLLIPPDFTKGFRRALSEKVILKNNDGKTWSVEVRETPSGIFLKDGWQSFVEYHGLKVGEFLVFCYRGSYSFLVKIFGVNGCKKEILGPNNIATRVKSEEDTDEETKPDRACRKRASPQGKDHLSSVGGRRSKVSRRFREVNKVEEQVGASEQPDNSNESKNTVQVVPKRSSFVSPPSRSRMLRIPDEVTNDESVHLEAEMNLRNARGKEWPVKIYTMHNGPSFLGKGLYAFQTDNNIGPKDSCKFTFGTQTTIDVKILRKSKKSARS</sequence>
<comment type="subcellular location">
    <subcellularLocation>
        <location evidence="1">Nucleus</location>
    </subcellularLocation>
</comment>
<name>A0ABD1I3F2_SALDI</name>
<evidence type="ECO:0000256" key="6">
    <source>
        <dbReference type="SAM" id="MobiDB-lite"/>
    </source>
</evidence>
<evidence type="ECO:0000256" key="1">
    <source>
        <dbReference type="ARBA" id="ARBA00004123"/>
    </source>
</evidence>
<evidence type="ECO:0000256" key="5">
    <source>
        <dbReference type="ARBA" id="ARBA00023242"/>
    </source>
</evidence>
<proteinExistence type="predicted"/>
<dbReference type="InterPro" id="IPR003340">
    <property type="entry name" value="B3_DNA-bd"/>
</dbReference>
<accession>A0ABD1I3F2</accession>
<keyword evidence="5" id="KW-0539">Nucleus</keyword>
<feature type="domain" description="TF-B3" evidence="7">
    <location>
        <begin position="197"/>
        <end position="291"/>
    </location>
</feature>
<evidence type="ECO:0000256" key="3">
    <source>
        <dbReference type="ARBA" id="ARBA00023125"/>
    </source>
</evidence>
<dbReference type="Gene3D" id="2.40.330.10">
    <property type="entry name" value="DNA-binding pseudobarrel domain"/>
    <property type="match status" value="2"/>
</dbReference>
<comment type="caution">
    <text evidence="8">The sequence shown here is derived from an EMBL/GenBank/DDBJ whole genome shotgun (WGS) entry which is preliminary data.</text>
</comment>
<dbReference type="PANTHER" id="PTHR31920:SF135">
    <property type="entry name" value="B3 DOMAIN-CONTAINING PROTEIN OS03G0621600-RELATED"/>
    <property type="match status" value="1"/>
</dbReference>
<keyword evidence="2" id="KW-0805">Transcription regulation</keyword>
<dbReference type="GO" id="GO:0003677">
    <property type="term" value="F:DNA binding"/>
    <property type="evidence" value="ECO:0007669"/>
    <property type="project" value="UniProtKB-KW"/>
</dbReference>
<evidence type="ECO:0000313" key="9">
    <source>
        <dbReference type="Proteomes" id="UP001567538"/>
    </source>
</evidence>